<evidence type="ECO:0000256" key="5">
    <source>
        <dbReference type="SAM" id="Phobius"/>
    </source>
</evidence>
<evidence type="ECO:0000256" key="1">
    <source>
        <dbReference type="ARBA" id="ARBA00004127"/>
    </source>
</evidence>
<sequence length="110" mass="11533">MTPKPVRSDATKPRDPGLQPERTALAWQRTALSTAMVALLLAFACLRGGFLIGTAIAALVAVGAGATLFFSRRAAARKSRVSAWTPLTRIAVLLIATAVLGVIFALVALF</sequence>
<dbReference type="AlphaFoldDB" id="A0A1H3NB77"/>
<reference evidence="7 8" key="1">
    <citation type="submission" date="2016-10" db="EMBL/GenBank/DDBJ databases">
        <authorList>
            <person name="de Groot N.N."/>
        </authorList>
    </citation>
    <scope>NUCLEOTIDE SEQUENCE [LARGE SCALE GENOMIC DNA]</scope>
    <source>
        <strain evidence="7 8">CGMCC 4.3491</strain>
    </source>
</reference>
<name>A0A1H3NB77_9MICO</name>
<evidence type="ECO:0000259" key="6">
    <source>
        <dbReference type="Pfam" id="PF02656"/>
    </source>
</evidence>
<keyword evidence="8" id="KW-1185">Reference proteome</keyword>
<evidence type="ECO:0000256" key="3">
    <source>
        <dbReference type="ARBA" id="ARBA00022989"/>
    </source>
</evidence>
<dbReference type="RefSeq" id="WP_092551553.1">
    <property type="nucleotide sequence ID" value="NZ_FNPZ01000001.1"/>
</dbReference>
<organism evidence="7 8">
    <name type="scientific">Herbiconiux ginsengi</name>
    <dbReference type="NCBI Taxonomy" id="381665"/>
    <lineage>
        <taxon>Bacteria</taxon>
        <taxon>Bacillati</taxon>
        <taxon>Actinomycetota</taxon>
        <taxon>Actinomycetes</taxon>
        <taxon>Micrococcales</taxon>
        <taxon>Microbacteriaceae</taxon>
        <taxon>Herbiconiux</taxon>
    </lineage>
</organism>
<dbReference type="EMBL" id="FNPZ01000001">
    <property type="protein sequence ID" value="SDY86132.1"/>
    <property type="molecule type" value="Genomic_DNA"/>
</dbReference>
<dbReference type="Pfam" id="PF02656">
    <property type="entry name" value="DUF202"/>
    <property type="match status" value="1"/>
</dbReference>
<evidence type="ECO:0000313" key="7">
    <source>
        <dbReference type="EMBL" id="SDY86132.1"/>
    </source>
</evidence>
<dbReference type="InterPro" id="IPR003807">
    <property type="entry name" value="DUF202"/>
</dbReference>
<accession>A0A1H3NB77</accession>
<feature type="domain" description="DUF202" evidence="6">
    <location>
        <begin position="15"/>
        <end position="78"/>
    </location>
</feature>
<evidence type="ECO:0000256" key="4">
    <source>
        <dbReference type="ARBA" id="ARBA00023136"/>
    </source>
</evidence>
<keyword evidence="3 5" id="KW-1133">Transmembrane helix</keyword>
<dbReference type="GO" id="GO:0012505">
    <property type="term" value="C:endomembrane system"/>
    <property type="evidence" value="ECO:0007669"/>
    <property type="project" value="UniProtKB-SubCell"/>
</dbReference>
<feature type="transmembrane region" description="Helical" evidence="5">
    <location>
        <begin position="50"/>
        <end position="70"/>
    </location>
</feature>
<dbReference type="STRING" id="381665.SAMN05216554_1776"/>
<comment type="subcellular location">
    <subcellularLocation>
        <location evidence="1">Endomembrane system</location>
        <topology evidence="1">Multi-pass membrane protein</topology>
    </subcellularLocation>
</comment>
<dbReference type="Proteomes" id="UP000198891">
    <property type="component" value="Unassembled WGS sequence"/>
</dbReference>
<keyword evidence="2 5" id="KW-0812">Transmembrane</keyword>
<evidence type="ECO:0000313" key="8">
    <source>
        <dbReference type="Proteomes" id="UP000198891"/>
    </source>
</evidence>
<feature type="transmembrane region" description="Helical" evidence="5">
    <location>
        <begin position="90"/>
        <end position="109"/>
    </location>
</feature>
<keyword evidence="4 5" id="KW-0472">Membrane</keyword>
<protein>
    <recommendedName>
        <fullName evidence="6">DUF202 domain-containing protein</fullName>
    </recommendedName>
</protein>
<gene>
    <name evidence="7" type="ORF">SAMN05216554_1776</name>
</gene>
<proteinExistence type="predicted"/>
<evidence type="ECO:0000256" key="2">
    <source>
        <dbReference type="ARBA" id="ARBA00022692"/>
    </source>
</evidence>